<dbReference type="PANTHER" id="PTHR45648:SF180">
    <property type="entry name" value="OS04G0561800 PROTEIN"/>
    <property type="match status" value="1"/>
</dbReference>
<evidence type="ECO:0000313" key="3">
    <source>
        <dbReference type="EMBL" id="GJU10332.1"/>
    </source>
</evidence>
<evidence type="ECO:0000256" key="2">
    <source>
        <dbReference type="SAM" id="SignalP"/>
    </source>
</evidence>
<feature type="chain" id="PRO_5047086911" description="GDSL esterase/lipase" evidence="2">
    <location>
        <begin position="20"/>
        <end position="145"/>
    </location>
</feature>
<dbReference type="Gene3D" id="3.40.50.1110">
    <property type="entry name" value="SGNH hydrolase"/>
    <property type="match status" value="1"/>
</dbReference>
<dbReference type="PANTHER" id="PTHR45648">
    <property type="entry name" value="GDSL LIPASE/ACYLHYDROLASE FAMILY PROTEIN (AFU_ORTHOLOGUE AFUA_4G14700)"/>
    <property type="match status" value="1"/>
</dbReference>
<keyword evidence="1" id="KW-0378">Hydrolase</keyword>
<dbReference type="InterPro" id="IPR051058">
    <property type="entry name" value="GDSL_Est/Lipase"/>
</dbReference>
<name>A0ABQ5JCQ9_9ASTR</name>
<sequence length="145" mass="16009">METVTQMLLLFVTYIATNGATMMKVMAATGKRDAPIFIFGDSTTDVGTNNHLPTCTAKADHRYHGIDFSYSKPTRRFSNGKNAADQIVRLLGNHQDGLAFLAKQASKDLLGKNPSMSFRPVKSAEIFWQFWASCSFRVSLAHDGS</sequence>
<comment type="caution">
    <text evidence="3">The sequence shown here is derived from an EMBL/GenBank/DDBJ whole genome shotgun (WGS) entry which is preliminary data.</text>
</comment>
<reference evidence="3" key="1">
    <citation type="journal article" date="2022" name="Int. J. Mol. Sci.">
        <title>Draft Genome of Tanacetum Coccineum: Genomic Comparison of Closely Related Tanacetum-Family Plants.</title>
        <authorList>
            <person name="Yamashiro T."/>
            <person name="Shiraishi A."/>
            <person name="Nakayama K."/>
            <person name="Satake H."/>
        </authorList>
    </citation>
    <scope>NUCLEOTIDE SEQUENCE</scope>
</reference>
<keyword evidence="2" id="KW-0732">Signal</keyword>
<organism evidence="3 4">
    <name type="scientific">Tanacetum coccineum</name>
    <dbReference type="NCBI Taxonomy" id="301880"/>
    <lineage>
        <taxon>Eukaryota</taxon>
        <taxon>Viridiplantae</taxon>
        <taxon>Streptophyta</taxon>
        <taxon>Embryophyta</taxon>
        <taxon>Tracheophyta</taxon>
        <taxon>Spermatophyta</taxon>
        <taxon>Magnoliopsida</taxon>
        <taxon>eudicotyledons</taxon>
        <taxon>Gunneridae</taxon>
        <taxon>Pentapetalae</taxon>
        <taxon>asterids</taxon>
        <taxon>campanulids</taxon>
        <taxon>Asterales</taxon>
        <taxon>Asteraceae</taxon>
        <taxon>Asteroideae</taxon>
        <taxon>Anthemideae</taxon>
        <taxon>Anthemidinae</taxon>
        <taxon>Tanacetum</taxon>
    </lineage>
</organism>
<dbReference type="InterPro" id="IPR036514">
    <property type="entry name" value="SGNH_hydro_sf"/>
</dbReference>
<protein>
    <recommendedName>
        <fullName evidence="5">GDSL esterase/lipase</fullName>
    </recommendedName>
</protein>
<evidence type="ECO:0008006" key="5">
    <source>
        <dbReference type="Google" id="ProtNLM"/>
    </source>
</evidence>
<gene>
    <name evidence="3" type="ORF">Tco_1132728</name>
</gene>
<evidence type="ECO:0000313" key="4">
    <source>
        <dbReference type="Proteomes" id="UP001151760"/>
    </source>
</evidence>
<proteinExistence type="predicted"/>
<accession>A0ABQ5JCQ9</accession>
<reference evidence="3" key="2">
    <citation type="submission" date="2022-01" db="EMBL/GenBank/DDBJ databases">
        <authorList>
            <person name="Yamashiro T."/>
            <person name="Shiraishi A."/>
            <person name="Satake H."/>
            <person name="Nakayama K."/>
        </authorList>
    </citation>
    <scope>NUCLEOTIDE SEQUENCE</scope>
</reference>
<feature type="signal peptide" evidence="2">
    <location>
        <begin position="1"/>
        <end position="19"/>
    </location>
</feature>
<dbReference type="Proteomes" id="UP001151760">
    <property type="component" value="Unassembled WGS sequence"/>
</dbReference>
<evidence type="ECO:0000256" key="1">
    <source>
        <dbReference type="ARBA" id="ARBA00022801"/>
    </source>
</evidence>
<keyword evidence="4" id="KW-1185">Reference proteome</keyword>
<dbReference type="EMBL" id="BQNB010021813">
    <property type="protein sequence ID" value="GJU10332.1"/>
    <property type="molecule type" value="Genomic_DNA"/>
</dbReference>